<dbReference type="InterPro" id="IPR036398">
    <property type="entry name" value="CA_dom_sf"/>
</dbReference>
<keyword evidence="5" id="KW-0456">Lyase</keyword>
<feature type="compositionally biased region" description="Acidic residues" evidence="7">
    <location>
        <begin position="191"/>
        <end position="204"/>
    </location>
</feature>
<dbReference type="RefSeq" id="WP_192864464.1">
    <property type="nucleotide sequence ID" value="NZ_JADAQT010000106.1"/>
</dbReference>
<feature type="region of interest" description="Disordered" evidence="7">
    <location>
        <begin position="256"/>
        <end position="284"/>
    </location>
</feature>
<comment type="catalytic activity">
    <reaction evidence="6">
        <text>hydrogencarbonate + H(+) = CO2 + H2O</text>
        <dbReference type="Rhea" id="RHEA:10748"/>
        <dbReference type="ChEBI" id="CHEBI:15377"/>
        <dbReference type="ChEBI" id="CHEBI:15378"/>
        <dbReference type="ChEBI" id="CHEBI:16526"/>
        <dbReference type="ChEBI" id="CHEBI:17544"/>
        <dbReference type="EC" id="4.2.1.1"/>
    </reaction>
</comment>
<dbReference type="PROSITE" id="PS51257">
    <property type="entry name" value="PROKAR_LIPOPROTEIN"/>
    <property type="match status" value="1"/>
</dbReference>
<keyword evidence="4" id="KW-0862">Zinc</keyword>
<proteinExistence type="inferred from homology"/>
<feature type="region of interest" description="Disordered" evidence="7">
    <location>
        <begin position="189"/>
        <end position="226"/>
    </location>
</feature>
<evidence type="ECO:0000256" key="8">
    <source>
        <dbReference type="SAM" id="SignalP"/>
    </source>
</evidence>
<dbReference type="InterPro" id="IPR023561">
    <property type="entry name" value="Carbonic_anhydrase_a-class"/>
</dbReference>
<dbReference type="EMBL" id="JADAQT010000106">
    <property type="protein sequence ID" value="MBE1877914.1"/>
    <property type="molecule type" value="Genomic_DNA"/>
</dbReference>
<sequence length="284" mass="30389">MSVRTRTIVPAVLLFAVTGLTACAADPAPAPPAQEAEEAAPDAEEVHWSYDGEEGPAHWGELTDDFALCVDGSHQSPVDLPAEVPDSDHETHLEVEDTEGVVADTGHTFQLTVADGGTGLTYDGENYDLVQMHYHVPSEHTVEGDAADVEFHFVHQSADGGVLVLGLMGEEGEETPAMQPFIDAVNAEHDTDTDEEADTDDEGTETGLDLSTILPDDSSAYSYEGSLTTPPCTEGVHWLVLEERISLSPEQLEVLTGAEDHNARPTQPLGDREIDGTEVTSDDE</sequence>
<evidence type="ECO:0000259" key="9">
    <source>
        <dbReference type="PROSITE" id="PS51144"/>
    </source>
</evidence>
<dbReference type="InterPro" id="IPR041891">
    <property type="entry name" value="Alpha_CA_prokaryot-like"/>
</dbReference>
<feature type="domain" description="Alpha-carbonic anhydrase" evidence="9">
    <location>
        <begin position="46"/>
        <end position="278"/>
    </location>
</feature>
<evidence type="ECO:0000313" key="11">
    <source>
        <dbReference type="Proteomes" id="UP000625527"/>
    </source>
</evidence>
<keyword evidence="11" id="KW-1185">Reference proteome</keyword>
<name>A0ABR9N479_9MICO</name>
<evidence type="ECO:0000256" key="2">
    <source>
        <dbReference type="ARBA" id="ARBA00012925"/>
    </source>
</evidence>
<comment type="caution">
    <text evidence="10">The sequence shown here is derived from an EMBL/GenBank/DDBJ whole genome shotgun (WGS) entry which is preliminary data.</text>
</comment>
<evidence type="ECO:0000313" key="10">
    <source>
        <dbReference type="EMBL" id="MBE1877914.1"/>
    </source>
</evidence>
<reference evidence="10 11" key="1">
    <citation type="submission" date="2020-10" db="EMBL/GenBank/DDBJ databases">
        <title>Myceligenerans pegani sp. nov., an endophytic actinomycete isolated from Peganum harmala L. in Xinjiang, China.</title>
        <authorList>
            <person name="Xin L."/>
        </authorList>
    </citation>
    <scope>NUCLEOTIDE SEQUENCE [LARGE SCALE GENOMIC DNA]</scope>
    <source>
        <strain evidence="10 11">TRM65318</strain>
    </source>
</reference>
<dbReference type="PANTHER" id="PTHR18952:SF265">
    <property type="entry name" value="CARBONIC ANHYDRASE"/>
    <property type="match status" value="1"/>
</dbReference>
<feature type="chain" id="PRO_5045246924" description="carbonic anhydrase" evidence="8">
    <location>
        <begin position="25"/>
        <end position="284"/>
    </location>
</feature>
<comment type="similarity">
    <text evidence="1">Belongs to the alpha-carbonic anhydrase family.</text>
</comment>
<evidence type="ECO:0000256" key="5">
    <source>
        <dbReference type="ARBA" id="ARBA00023239"/>
    </source>
</evidence>
<dbReference type="Pfam" id="PF00194">
    <property type="entry name" value="Carb_anhydrase"/>
    <property type="match status" value="1"/>
</dbReference>
<evidence type="ECO:0000256" key="1">
    <source>
        <dbReference type="ARBA" id="ARBA00010718"/>
    </source>
</evidence>
<dbReference type="EC" id="4.2.1.1" evidence="2"/>
<dbReference type="Proteomes" id="UP000625527">
    <property type="component" value="Unassembled WGS sequence"/>
</dbReference>
<evidence type="ECO:0000256" key="4">
    <source>
        <dbReference type="ARBA" id="ARBA00022833"/>
    </source>
</evidence>
<feature type="signal peptide" evidence="8">
    <location>
        <begin position="1"/>
        <end position="24"/>
    </location>
</feature>
<protein>
    <recommendedName>
        <fullName evidence="2">carbonic anhydrase</fullName>
        <ecNumber evidence="2">4.2.1.1</ecNumber>
    </recommendedName>
</protein>
<dbReference type="SUPFAM" id="SSF51069">
    <property type="entry name" value="Carbonic anhydrase"/>
    <property type="match status" value="1"/>
</dbReference>
<dbReference type="CDD" id="cd03124">
    <property type="entry name" value="alpha_CA_prokaryotic_like"/>
    <property type="match status" value="1"/>
</dbReference>
<evidence type="ECO:0000256" key="3">
    <source>
        <dbReference type="ARBA" id="ARBA00022723"/>
    </source>
</evidence>
<evidence type="ECO:0000256" key="6">
    <source>
        <dbReference type="ARBA" id="ARBA00048348"/>
    </source>
</evidence>
<evidence type="ECO:0000256" key="7">
    <source>
        <dbReference type="SAM" id="MobiDB-lite"/>
    </source>
</evidence>
<keyword evidence="8" id="KW-0732">Signal</keyword>
<dbReference type="PANTHER" id="PTHR18952">
    <property type="entry name" value="CARBONIC ANHYDRASE"/>
    <property type="match status" value="1"/>
</dbReference>
<accession>A0ABR9N479</accession>
<keyword evidence="3" id="KW-0479">Metal-binding</keyword>
<organism evidence="10 11">
    <name type="scientific">Myceligenerans pegani</name>
    <dbReference type="NCBI Taxonomy" id="2776917"/>
    <lineage>
        <taxon>Bacteria</taxon>
        <taxon>Bacillati</taxon>
        <taxon>Actinomycetota</taxon>
        <taxon>Actinomycetes</taxon>
        <taxon>Micrococcales</taxon>
        <taxon>Promicromonosporaceae</taxon>
        <taxon>Myceligenerans</taxon>
    </lineage>
</organism>
<dbReference type="Gene3D" id="3.10.200.10">
    <property type="entry name" value="Alpha carbonic anhydrase"/>
    <property type="match status" value="1"/>
</dbReference>
<dbReference type="PROSITE" id="PS51144">
    <property type="entry name" value="ALPHA_CA_2"/>
    <property type="match status" value="1"/>
</dbReference>
<dbReference type="SMART" id="SM01057">
    <property type="entry name" value="Carb_anhydrase"/>
    <property type="match status" value="1"/>
</dbReference>
<gene>
    <name evidence="10" type="ORF">IHE71_19680</name>
</gene>
<dbReference type="InterPro" id="IPR001148">
    <property type="entry name" value="CA_dom"/>
</dbReference>